<feature type="chain" id="PRO_5011472170" evidence="1">
    <location>
        <begin position="22"/>
        <end position="155"/>
    </location>
</feature>
<accession>A0A1G7N039</accession>
<organism evidence="2 3">
    <name type="scientific">Desulfovibrio legallii</name>
    <dbReference type="NCBI Taxonomy" id="571438"/>
    <lineage>
        <taxon>Bacteria</taxon>
        <taxon>Pseudomonadati</taxon>
        <taxon>Thermodesulfobacteriota</taxon>
        <taxon>Desulfovibrionia</taxon>
        <taxon>Desulfovibrionales</taxon>
        <taxon>Desulfovibrionaceae</taxon>
        <taxon>Desulfovibrio</taxon>
    </lineage>
</organism>
<dbReference type="AlphaFoldDB" id="A0A1G7N039"/>
<sequence length="155" mass="16961">MFRSAFLFFVLLCCLAGTAQAREYQFAFVTMDIPDSCHFMPREGAIFVQDDHNHFFTLDIKPLEAGTDPATHAAALAAQQGGGPVRAADEAWSFTVTGRSVPYAVTVLADSSHLVTMYTDLQRAAWPEDLKSALASVKGKDPTVEALLRRMLAIH</sequence>
<dbReference type="EMBL" id="FNBX01000010">
    <property type="protein sequence ID" value="SDF67455.1"/>
    <property type="molecule type" value="Genomic_DNA"/>
</dbReference>
<evidence type="ECO:0000313" key="3">
    <source>
        <dbReference type="Proteomes" id="UP000199355"/>
    </source>
</evidence>
<gene>
    <name evidence="2" type="ORF">SAMN05192586_11052</name>
</gene>
<dbReference type="Proteomes" id="UP000199355">
    <property type="component" value="Unassembled WGS sequence"/>
</dbReference>
<reference evidence="3" key="1">
    <citation type="submission" date="2016-10" db="EMBL/GenBank/DDBJ databases">
        <authorList>
            <person name="Varghese N."/>
            <person name="Submissions S."/>
        </authorList>
    </citation>
    <scope>NUCLEOTIDE SEQUENCE [LARGE SCALE GENOMIC DNA]</scope>
    <source>
        <strain evidence="3">KHC7</strain>
    </source>
</reference>
<keyword evidence="3" id="KW-1185">Reference proteome</keyword>
<dbReference type="OrthoDB" id="5461004at2"/>
<name>A0A1G7N039_9BACT</name>
<keyword evidence="1" id="KW-0732">Signal</keyword>
<protein>
    <submittedName>
        <fullName evidence="2">Uncharacterized protein</fullName>
    </submittedName>
</protein>
<evidence type="ECO:0000313" key="2">
    <source>
        <dbReference type="EMBL" id="SDF67455.1"/>
    </source>
</evidence>
<evidence type="ECO:0000256" key="1">
    <source>
        <dbReference type="SAM" id="SignalP"/>
    </source>
</evidence>
<proteinExistence type="predicted"/>
<dbReference type="RefSeq" id="WP_092153864.1">
    <property type="nucleotide sequence ID" value="NZ_FNBX01000010.1"/>
</dbReference>
<feature type="signal peptide" evidence="1">
    <location>
        <begin position="1"/>
        <end position="21"/>
    </location>
</feature>